<dbReference type="Proteomes" id="UP001257659">
    <property type="component" value="Unassembled WGS sequence"/>
</dbReference>
<proteinExistence type="predicted"/>
<dbReference type="RefSeq" id="WP_309727535.1">
    <property type="nucleotide sequence ID" value="NZ_JAVDQA010000002.1"/>
</dbReference>
<keyword evidence="2" id="KW-1185">Reference proteome</keyword>
<reference evidence="1 2" key="1">
    <citation type="submission" date="2023-07" db="EMBL/GenBank/DDBJ databases">
        <title>Genomic Encyclopedia of Type Strains, Phase IV (KMG-IV): sequencing the most valuable type-strain genomes for metagenomic binning, comparative biology and taxonomic classification.</title>
        <authorList>
            <person name="Goeker M."/>
        </authorList>
    </citation>
    <scope>NUCLEOTIDE SEQUENCE [LARGE SCALE GENOMIC DNA]</scope>
    <source>
        <strain evidence="1 2">DSM 102814</strain>
    </source>
</reference>
<organism evidence="1 2">
    <name type="scientific">Mesonia maritima</name>
    <dbReference type="NCBI Taxonomy" id="1793873"/>
    <lineage>
        <taxon>Bacteria</taxon>
        <taxon>Pseudomonadati</taxon>
        <taxon>Bacteroidota</taxon>
        <taxon>Flavobacteriia</taxon>
        <taxon>Flavobacteriales</taxon>
        <taxon>Flavobacteriaceae</taxon>
        <taxon>Mesonia</taxon>
    </lineage>
</organism>
<comment type="caution">
    <text evidence="1">The sequence shown here is derived from an EMBL/GenBank/DDBJ whole genome shotgun (WGS) entry which is preliminary data.</text>
</comment>
<evidence type="ECO:0000313" key="2">
    <source>
        <dbReference type="Proteomes" id="UP001257659"/>
    </source>
</evidence>
<accession>A0ABU1K4X4</accession>
<gene>
    <name evidence="1" type="ORF">GGR31_001270</name>
</gene>
<name>A0ABU1K4X4_9FLAO</name>
<evidence type="ECO:0000313" key="1">
    <source>
        <dbReference type="EMBL" id="MDR6300639.1"/>
    </source>
</evidence>
<protein>
    <submittedName>
        <fullName evidence="1">Uncharacterized protein</fullName>
    </submittedName>
</protein>
<dbReference type="EMBL" id="JAVDQA010000002">
    <property type="protein sequence ID" value="MDR6300639.1"/>
    <property type="molecule type" value="Genomic_DNA"/>
</dbReference>
<sequence>MKPKIQQQKRFDELRKKMSRYLKDESDFYSFNEMLEAHGEVIRIEYLKKVLPKKLRVSARKAIIVYLERKFGENYLRSDFTLDELIPKAKVQYDITSADKKKLKCVNHVHPPFPCNYFKNDLKSLNGYHKAICDIMILRIELELERNVYRSINTIEKEVKQYRS</sequence>